<protein>
    <submittedName>
        <fullName evidence="4">Site-specific recombinase XerC</fullName>
    </submittedName>
</protein>
<keyword evidence="5" id="KW-1185">Reference proteome</keyword>
<dbReference type="PANTHER" id="PTHR30349">
    <property type="entry name" value="PHAGE INTEGRASE-RELATED"/>
    <property type="match status" value="1"/>
</dbReference>
<dbReference type="GO" id="GO:0006310">
    <property type="term" value="P:DNA recombination"/>
    <property type="evidence" value="ECO:0007669"/>
    <property type="project" value="UniProtKB-KW"/>
</dbReference>
<dbReference type="InterPro" id="IPR013762">
    <property type="entry name" value="Integrase-like_cat_sf"/>
</dbReference>
<dbReference type="Proteomes" id="UP000239415">
    <property type="component" value="Unassembled WGS sequence"/>
</dbReference>
<evidence type="ECO:0000256" key="1">
    <source>
        <dbReference type="ARBA" id="ARBA00023125"/>
    </source>
</evidence>
<gene>
    <name evidence="4" type="ORF">CLV67_1256</name>
</gene>
<dbReference type="SUPFAM" id="SSF56349">
    <property type="entry name" value="DNA breaking-rejoining enzymes"/>
    <property type="match status" value="1"/>
</dbReference>
<name>A0A2T0JXV9_9ACTN</name>
<dbReference type="RefSeq" id="WP_239166690.1">
    <property type="nucleotide sequence ID" value="NZ_BOMO01000127.1"/>
</dbReference>
<dbReference type="Gene3D" id="1.10.150.130">
    <property type="match status" value="1"/>
</dbReference>
<organism evidence="4 5">
    <name type="scientific">Actinoplanes italicus</name>
    <dbReference type="NCBI Taxonomy" id="113567"/>
    <lineage>
        <taxon>Bacteria</taxon>
        <taxon>Bacillati</taxon>
        <taxon>Actinomycetota</taxon>
        <taxon>Actinomycetes</taxon>
        <taxon>Micromonosporales</taxon>
        <taxon>Micromonosporaceae</taxon>
        <taxon>Actinoplanes</taxon>
    </lineage>
</organism>
<dbReference type="GO" id="GO:0003677">
    <property type="term" value="F:DNA binding"/>
    <property type="evidence" value="ECO:0007669"/>
    <property type="project" value="UniProtKB-KW"/>
</dbReference>
<dbReference type="AlphaFoldDB" id="A0A2T0JXV9"/>
<dbReference type="InterPro" id="IPR050090">
    <property type="entry name" value="Tyrosine_recombinase_XerCD"/>
</dbReference>
<comment type="caution">
    <text evidence="4">The sequence shown here is derived from an EMBL/GenBank/DDBJ whole genome shotgun (WGS) entry which is preliminary data.</text>
</comment>
<dbReference type="InterPro" id="IPR010998">
    <property type="entry name" value="Integrase_recombinase_N"/>
</dbReference>
<keyword evidence="2" id="KW-0233">DNA recombination</keyword>
<dbReference type="InterPro" id="IPR002104">
    <property type="entry name" value="Integrase_catalytic"/>
</dbReference>
<feature type="domain" description="Tyr recombinase" evidence="3">
    <location>
        <begin position="164"/>
        <end position="351"/>
    </location>
</feature>
<proteinExistence type="predicted"/>
<dbReference type="CDD" id="cd01189">
    <property type="entry name" value="INT_ICEBs1_C_like"/>
    <property type="match status" value="1"/>
</dbReference>
<dbReference type="PANTHER" id="PTHR30349:SF91">
    <property type="entry name" value="INTA PROTEIN"/>
    <property type="match status" value="1"/>
</dbReference>
<sequence>MRIISDTDAIVQDQETGLYGFRLEMGRGRDGARMQVRRSGFATEKLALTEYRRLCRQRDARHPKPRLGDTVQSICDGWVLAREQELEPNTVYNYRWLFGLIYPHVGGVRASRLSARMVERAYRDLETAGCSRTTLRTLNLVLVKAFIEQTGRNLNVRKPRESDGERRVWTLAEARRFSAYVSEDRLYPMWRLLLVTGLRRGELCGLRCGDLELERGTLTVRRQIVVEDPGSRLRVKPPKSHNGLRALKLDPVTSEQLAEWAAGPTSRYLFTGRTREPMRPDNLTDRFNDLAVAAGVRPLGPHQVRHLIASNVLDTGYGIHEVAERLGHDAATLMRYYTRVNATRRLQAAHEIADLVAPPTPLLAA</sequence>
<reference evidence="4 5" key="1">
    <citation type="submission" date="2018-03" db="EMBL/GenBank/DDBJ databases">
        <title>Genomic Encyclopedia of Archaeal and Bacterial Type Strains, Phase II (KMG-II): from individual species to whole genera.</title>
        <authorList>
            <person name="Goeker M."/>
        </authorList>
    </citation>
    <scope>NUCLEOTIDE SEQUENCE [LARGE SCALE GENOMIC DNA]</scope>
    <source>
        <strain evidence="4 5">DSM 43146</strain>
    </source>
</reference>
<dbReference type="PROSITE" id="PS51898">
    <property type="entry name" value="TYR_RECOMBINASE"/>
    <property type="match status" value="1"/>
</dbReference>
<evidence type="ECO:0000259" key="3">
    <source>
        <dbReference type="PROSITE" id="PS51898"/>
    </source>
</evidence>
<dbReference type="Pfam" id="PF00589">
    <property type="entry name" value="Phage_integrase"/>
    <property type="match status" value="1"/>
</dbReference>
<evidence type="ECO:0000256" key="2">
    <source>
        <dbReference type="ARBA" id="ARBA00023172"/>
    </source>
</evidence>
<dbReference type="InterPro" id="IPR011010">
    <property type="entry name" value="DNA_brk_join_enz"/>
</dbReference>
<dbReference type="GO" id="GO:0015074">
    <property type="term" value="P:DNA integration"/>
    <property type="evidence" value="ECO:0007669"/>
    <property type="project" value="InterPro"/>
</dbReference>
<accession>A0A2T0JXV9</accession>
<evidence type="ECO:0000313" key="5">
    <source>
        <dbReference type="Proteomes" id="UP000239415"/>
    </source>
</evidence>
<evidence type="ECO:0000313" key="4">
    <source>
        <dbReference type="EMBL" id="PRX13297.1"/>
    </source>
</evidence>
<dbReference type="EMBL" id="PVMZ01000025">
    <property type="protein sequence ID" value="PRX13297.1"/>
    <property type="molecule type" value="Genomic_DNA"/>
</dbReference>
<keyword evidence="1" id="KW-0238">DNA-binding</keyword>
<dbReference type="Gene3D" id="1.10.443.10">
    <property type="entry name" value="Intergrase catalytic core"/>
    <property type="match status" value="1"/>
</dbReference>